<protein>
    <submittedName>
        <fullName evidence="1">Uncharacterized protein</fullName>
    </submittedName>
</protein>
<accession>A0A4V4HC75</accession>
<name>A0A4V4HC75_DENBC</name>
<gene>
    <name evidence="1" type="ORF">K435DRAFT_872526</name>
</gene>
<evidence type="ECO:0000313" key="2">
    <source>
        <dbReference type="Proteomes" id="UP000297245"/>
    </source>
</evidence>
<proteinExistence type="predicted"/>
<dbReference type="Proteomes" id="UP000297245">
    <property type="component" value="Unassembled WGS sequence"/>
</dbReference>
<keyword evidence="2" id="KW-1185">Reference proteome</keyword>
<dbReference type="EMBL" id="ML179748">
    <property type="protein sequence ID" value="THU82225.1"/>
    <property type="molecule type" value="Genomic_DNA"/>
</dbReference>
<dbReference type="AlphaFoldDB" id="A0A4V4HC75"/>
<evidence type="ECO:0000313" key="1">
    <source>
        <dbReference type="EMBL" id="THU82225.1"/>
    </source>
</evidence>
<dbReference type="Gene3D" id="3.40.50.720">
    <property type="entry name" value="NAD(P)-binding Rossmann-like Domain"/>
    <property type="match status" value="1"/>
</dbReference>
<reference evidence="1 2" key="1">
    <citation type="journal article" date="2019" name="Nat. Ecol. Evol.">
        <title>Megaphylogeny resolves global patterns of mushroom evolution.</title>
        <authorList>
            <person name="Varga T."/>
            <person name="Krizsan K."/>
            <person name="Foldi C."/>
            <person name="Dima B."/>
            <person name="Sanchez-Garcia M."/>
            <person name="Sanchez-Ramirez S."/>
            <person name="Szollosi G.J."/>
            <person name="Szarkandi J.G."/>
            <person name="Papp V."/>
            <person name="Albert L."/>
            <person name="Andreopoulos W."/>
            <person name="Angelini C."/>
            <person name="Antonin V."/>
            <person name="Barry K.W."/>
            <person name="Bougher N.L."/>
            <person name="Buchanan P."/>
            <person name="Buyck B."/>
            <person name="Bense V."/>
            <person name="Catcheside P."/>
            <person name="Chovatia M."/>
            <person name="Cooper J."/>
            <person name="Damon W."/>
            <person name="Desjardin D."/>
            <person name="Finy P."/>
            <person name="Geml J."/>
            <person name="Haridas S."/>
            <person name="Hughes K."/>
            <person name="Justo A."/>
            <person name="Karasinski D."/>
            <person name="Kautmanova I."/>
            <person name="Kiss B."/>
            <person name="Kocsube S."/>
            <person name="Kotiranta H."/>
            <person name="LaButti K.M."/>
            <person name="Lechner B.E."/>
            <person name="Liimatainen K."/>
            <person name="Lipzen A."/>
            <person name="Lukacs Z."/>
            <person name="Mihaltcheva S."/>
            <person name="Morgado L.N."/>
            <person name="Niskanen T."/>
            <person name="Noordeloos M.E."/>
            <person name="Ohm R.A."/>
            <person name="Ortiz-Santana B."/>
            <person name="Ovrebo C."/>
            <person name="Racz N."/>
            <person name="Riley R."/>
            <person name="Savchenko A."/>
            <person name="Shiryaev A."/>
            <person name="Soop K."/>
            <person name="Spirin V."/>
            <person name="Szebenyi C."/>
            <person name="Tomsovsky M."/>
            <person name="Tulloss R.E."/>
            <person name="Uehling J."/>
            <person name="Grigoriev I.V."/>
            <person name="Vagvolgyi C."/>
            <person name="Papp T."/>
            <person name="Martin F.M."/>
            <person name="Miettinen O."/>
            <person name="Hibbett D.S."/>
            <person name="Nagy L.G."/>
        </authorList>
    </citation>
    <scope>NUCLEOTIDE SEQUENCE [LARGE SCALE GENOMIC DNA]</scope>
    <source>
        <strain evidence="1 2">CBS 962.96</strain>
    </source>
</reference>
<organism evidence="1 2">
    <name type="scientific">Dendrothele bispora (strain CBS 962.96)</name>
    <dbReference type="NCBI Taxonomy" id="1314807"/>
    <lineage>
        <taxon>Eukaryota</taxon>
        <taxon>Fungi</taxon>
        <taxon>Dikarya</taxon>
        <taxon>Basidiomycota</taxon>
        <taxon>Agaricomycotina</taxon>
        <taxon>Agaricomycetes</taxon>
        <taxon>Agaricomycetidae</taxon>
        <taxon>Agaricales</taxon>
        <taxon>Agaricales incertae sedis</taxon>
        <taxon>Dendrothele</taxon>
    </lineage>
</organism>
<sequence length="302" mass="33968">MSSEPQIVPVAVVEESHDVDVRRGHHEFTVLFGITPNFCHVESDCFSATLKNLNDDPYPIILVSRPLIDRVPLENLVLDPVSESTRCVNVITYNDGVWHGTNTDFIGIHYALTSAVTDPHNRDAMLIGSGPWLRATAFVLVKHFAVRSFFMPFTEHFDVMRQYIQSLDNKCVVVNLSNGIRETLPGTISCVVTDVPLAQQDDPNHPFRNMLSAVFETIDWDPYSPFQGVFLNLGFRQGDDVGWSQLLNSRAGWTTVELPSLRLATVPATWEMLGFDDLTVFSERLGRHEQWNVDRPGAISLD</sequence>
<dbReference type="Gene3D" id="3.40.50.10860">
    <property type="entry name" value="Leucine Dehydrogenase, chain A, domain 1"/>
    <property type="match status" value="1"/>
</dbReference>